<dbReference type="AlphaFoldDB" id="A0A8J5G1A7"/>
<sequence length="137" mass="14698">MYCQRELTFDRSPSLKFPGHGKKASALLKFELEIVVPNRSGPTTLLTLMYLNKKTEAGGELTDCIIVLRNEAAIKTFSSNGHLSIGAGLSAAAGIFGRAAEADIRAGDGGIAACYTYSCSKCAFHPNIHLLTYQIKT</sequence>
<gene>
    <name evidence="2" type="ORF">ZIOFF_044527</name>
</gene>
<keyword evidence="3" id="KW-1185">Reference proteome</keyword>
<organism evidence="2 3">
    <name type="scientific">Zingiber officinale</name>
    <name type="common">Ginger</name>
    <name type="synonym">Amomum zingiber</name>
    <dbReference type="NCBI Taxonomy" id="94328"/>
    <lineage>
        <taxon>Eukaryota</taxon>
        <taxon>Viridiplantae</taxon>
        <taxon>Streptophyta</taxon>
        <taxon>Embryophyta</taxon>
        <taxon>Tracheophyta</taxon>
        <taxon>Spermatophyta</taxon>
        <taxon>Magnoliopsida</taxon>
        <taxon>Liliopsida</taxon>
        <taxon>Zingiberales</taxon>
        <taxon>Zingiberaceae</taxon>
        <taxon>Zingiber</taxon>
    </lineage>
</organism>
<dbReference type="PANTHER" id="PTHR15629:SF43">
    <property type="entry name" value="RING_FYVE_PHD-TYPE ZINC FINGER FAMILY PROTEIN"/>
    <property type="match status" value="1"/>
</dbReference>
<feature type="domain" description="Ysc84 actin-binding" evidence="1">
    <location>
        <begin position="56"/>
        <end position="124"/>
    </location>
</feature>
<proteinExistence type="predicted"/>
<reference evidence="2 3" key="1">
    <citation type="submission" date="2020-08" db="EMBL/GenBank/DDBJ databases">
        <title>Plant Genome Project.</title>
        <authorList>
            <person name="Zhang R.-G."/>
        </authorList>
    </citation>
    <scope>NUCLEOTIDE SEQUENCE [LARGE SCALE GENOMIC DNA]</scope>
    <source>
        <tissue evidence="2">Rhizome</tissue>
    </source>
</reference>
<dbReference type="Pfam" id="PF04366">
    <property type="entry name" value="Ysc84"/>
    <property type="match status" value="1"/>
</dbReference>
<dbReference type="InterPro" id="IPR051702">
    <property type="entry name" value="SH3_domain_YSC84-like"/>
</dbReference>
<dbReference type="EMBL" id="JACMSC010000012">
    <property type="protein sequence ID" value="KAG6496657.1"/>
    <property type="molecule type" value="Genomic_DNA"/>
</dbReference>
<dbReference type="Proteomes" id="UP000734854">
    <property type="component" value="Unassembled WGS sequence"/>
</dbReference>
<accession>A0A8J5G1A7</accession>
<name>A0A8J5G1A7_ZINOF</name>
<evidence type="ECO:0000313" key="3">
    <source>
        <dbReference type="Proteomes" id="UP000734854"/>
    </source>
</evidence>
<dbReference type="GO" id="GO:0035091">
    <property type="term" value="F:phosphatidylinositol binding"/>
    <property type="evidence" value="ECO:0007669"/>
    <property type="project" value="TreeGrafter"/>
</dbReference>
<evidence type="ECO:0000259" key="1">
    <source>
        <dbReference type="Pfam" id="PF04366"/>
    </source>
</evidence>
<evidence type="ECO:0000313" key="2">
    <source>
        <dbReference type="EMBL" id="KAG6496657.1"/>
    </source>
</evidence>
<dbReference type="InterPro" id="IPR007461">
    <property type="entry name" value="Ysc84_actin-binding"/>
</dbReference>
<comment type="caution">
    <text evidence="2">The sequence shown here is derived from an EMBL/GenBank/DDBJ whole genome shotgun (WGS) entry which is preliminary data.</text>
</comment>
<dbReference type="PANTHER" id="PTHR15629">
    <property type="entry name" value="SH3YL1 PROTEIN"/>
    <property type="match status" value="1"/>
</dbReference>
<protein>
    <recommendedName>
        <fullName evidence="1">Ysc84 actin-binding domain-containing protein</fullName>
    </recommendedName>
</protein>